<keyword evidence="4" id="KW-1185">Reference proteome</keyword>
<sequence length="152" mass="16325">MSDDCPFCAIVRGEASASRVAEGTHVVAFMDLRQGVPGHVLVVPRAHVETLYDLPPDTAAEMMQLAVRIARALRAVDDPPGLNLWQSNGDAGGQEVPHVHLHVQPRQHGDGLLGLYPHGPPAPSPRDLLDRLADNVRRQLAEATSSLTTSLP</sequence>
<feature type="domain" description="HIT" evidence="2">
    <location>
        <begin position="6"/>
        <end position="113"/>
    </location>
</feature>
<reference evidence="3 4" key="1">
    <citation type="submission" date="2017-10" db="EMBL/GenBank/DDBJ databases">
        <title>Whole genome sequencing of members of genus Pseudoxanthomonas.</title>
        <authorList>
            <person name="Kumar S."/>
            <person name="Bansal K."/>
            <person name="Kaur A."/>
            <person name="Patil P."/>
            <person name="Sharma S."/>
            <person name="Patil P.B."/>
        </authorList>
    </citation>
    <scope>NUCLEOTIDE SEQUENCE [LARGE SCALE GENOMIC DNA]</scope>
    <source>
        <strain evidence="3 4">DSM 17109</strain>
    </source>
</reference>
<dbReference type="InterPro" id="IPR036265">
    <property type="entry name" value="HIT-like_sf"/>
</dbReference>
<dbReference type="Proteomes" id="UP000781710">
    <property type="component" value="Unassembled WGS sequence"/>
</dbReference>
<dbReference type="PRINTS" id="PR00332">
    <property type="entry name" value="HISTRIAD"/>
</dbReference>
<evidence type="ECO:0000259" key="2">
    <source>
        <dbReference type="PROSITE" id="PS51084"/>
    </source>
</evidence>
<dbReference type="SUPFAM" id="SSF54197">
    <property type="entry name" value="HIT-like"/>
    <property type="match status" value="1"/>
</dbReference>
<dbReference type="Pfam" id="PF01230">
    <property type="entry name" value="HIT"/>
    <property type="match status" value="1"/>
</dbReference>
<name>A0ABQ6ZJN0_9GAMM</name>
<dbReference type="PANTHER" id="PTHR46648:SF1">
    <property type="entry name" value="ADENOSINE 5'-MONOPHOSPHORAMIDASE HNT1"/>
    <property type="match status" value="1"/>
</dbReference>
<evidence type="ECO:0000313" key="3">
    <source>
        <dbReference type="EMBL" id="KAF1726363.1"/>
    </source>
</evidence>
<dbReference type="InterPro" id="IPR011146">
    <property type="entry name" value="HIT-like"/>
</dbReference>
<proteinExistence type="predicted"/>
<evidence type="ECO:0000313" key="4">
    <source>
        <dbReference type="Proteomes" id="UP000781710"/>
    </source>
</evidence>
<evidence type="ECO:0000256" key="1">
    <source>
        <dbReference type="PROSITE-ProRule" id="PRU00464"/>
    </source>
</evidence>
<accession>A0ABQ6ZJN0</accession>
<feature type="short sequence motif" description="Histidine triad motif" evidence="1">
    <location>
        <begin position="98"/>
        <end position="102"/>
    </location>
</feature>
<dbReference type="RefSeq" id="WP_162336723.1">
    <property type="nucleotide sequence ID" value="NZ_JBHSRQ010000004.1"/>
</dbReference>
<dbReference type="Gene3D" id="3.30.428.10">
    <property type="entry name" value="HIT-like"/>
    <property type="match status" value="1"/>
</dbReference>
<dbReference type="PROSITE" id="PS51084">
    <property type="entry name" value="HIT_2"/>
    <property type="match status" value="1"/>
</dbReference>
<dbReference type="PANTHER" id="PTHR46648">
    <property type="entry name" value="HIT FAMILY PROTEIN 1"/>
    <property type="match status" value="1"/>
</dbReference>
<dbReference type="InterPro" id="IPR039384">
    <property type="entry name" value="HINT"/>
</dbReference>
<dbReference type="EMBL" id="PDWW01000004">
    <property type="protein sequence ID" value="KAF1726363.1"/>
    <property type="molecule type" value="Genomic_DNA"/>
</dbReference>
<dbReference type="InterPro" id="IPR001310">
    <property type="entry name" value="Histidine_triad_HIT"/>
</dbReference>
<protein>
    <submittedName>
        <fullName evidence="3">HIT family protein</fullName>
    </submittedName>
</protein>
<comment type="caution">
    <text evidence="3">The sequence shown here is derived from an EMBL/GenBank/DDBJ whole genome shotgun (WGS) entry which is preliminary data.</text>
</comment>
<dbReference type="CDD" id="cd01277">
    <property type="entry name" value="HINT_subgroup"/>
    <property type="match status" value="1"/>
</dbReference>
<organism evidence="3 4">
    <name type="scientific">Pseudoxanthomonas japonensis</name>
    <dbReference type="NCBI Taxonomy" id="69284"/>
    <lineage>
        <taxon>Bacteria</taxon>
        <taxon>Pseudomonadati</taxon>
        <taxon>Pseudomonadota</taxon>
        <taxon>Gammaproteobacteria</taxon>
        <taxon>Lysobacterales</taxon>
        <taxon>Lysobacteraceae</taxon>
        <taxon>Pseudoxanthomonas</taxon>
    </lineage>
</organism>
<gene>
    <name evidence="3" type="ORF">CSC78_04490</name>
</gene>